<dbReference type="GO" id="GO:0005814">
    <property type="term" value="C:centriole"/>
    <property type="evidence" value="ECO:0007669"/>
    <property type="project" value="InterPro"/>
</dbReference>
<name>A0A498LLS9_LABRO</name>
<feature type="compositionally biased region" description="Basic and acidic residues" evidence="1">
    <location>
        <begin position="109"/>
        <end position="119"/>
    </location>
</feature>
<protein>
    <submittedName>
        <fullName evidence="2">Centriolar coiled-coil protein of 110 kDa</fullName>
    </submittedName>
</protein>
<organism evidence="2 3">
    <name type="scientific">Labeo rohita</name>
    <name type="common">Indian major carp</name>
    <name type="synonym">Cyprinus rohita</name>
    <dbReference type="NCBI Taxonomy" id="84645"/>
    <lineage>
        <taxon>Eukaryota</taxon>
        <taxon>Metazoa</taxon>
        <taxon>Chordata</taxon>
        <taxon>Craniata</taxon>
        <taxon>Vertebrata</taxon>
        <taxon>Euteleostomi</taxon>
        <taxon>Actinopterygii</taxon>
        <taxon>Neopterygii</taxon>
        <taxon>Teleostei</taxon>
        <taxon>Ostariophysi</taxon>
        <taxon>Cypriniformes</taxon>
        <taxon>Cyprinidae</taxon>
        <taxon>Labeoninae</taxon>
        <taxon>Labeonini</taxon>
        <taxon>Labeo</taxon>
    </lineage>
</organism>
<accession>A0A498LLS9</accession>
<dbReference type="GO" id="GO:0032465">
    <property type="term" value="P:regulation of cytokinesis"/>
    <property type="evidence" value="ECO:0007669"/>
    <property type="project" value="InterPro"/>
</dbReference>
<evidence type="ECO:0000313" key="2">
    <source>
        <dbReference type="EMBL" id="RXN08981.1"/>
    </source>
</evidence>
<sequence length="213" mass="24734">MKALCRLTAVARGFLTRRLLQTDKITHLRKTIQDSRDFIRSFQTDSQLKRVSVSHQDLSLYQRVTAQLRSALHDVHQIFIVWPVRDRLTLLQHDREIRRERTLRDMVHTHTHTHSDTHKVLYTHTDSTSSEQDKDSPGNTRILSSATQKTLDRKTQRQAKKTQVIPKSSSARILQPRLSHNSVCSSQSAVKKRDECLGARQQRSLHRKYLSLG</sequence>
<feature type="region of interest" description="Disordered" evidence="1">
    <location>
        <begin position="109"/>
        <end position="170"/>
    </location>
</feature>
<evidence type="ECO:0000313" key="3">
    <source>
        <dbReference type="Proteomes" id="UP000290572"/>
    </source>
</evidence>
<dbReference type="GO" id="GO:0032053">
    <property type="term" value="P:ciliary basal body organization"/>
    <property type="evidence" value="ECO:0007669"/>
    <property type="project" value="TreeGrafter"/>
</dbReference>
<dbReference type="STRING" id="84645.A0A498LLS9"/>
<proteinExistence type="predicted"/>
<dbReference type="PANTHER" id="PTHR13594">
    <property type="entry name" value="CENTRIOLAR COILED-COIL PROTEIN OF 110 KDA"/>
    <property type="match status" value="1"/>
</dbReference>
<evidence type="ECO:0000256" key="1">
    <source>
        <dbReference type="SAM" id="MobiDB-lite"/>
    </source>
</evidence>
<dbReference type="InterPro" id="IPR033207">
    <property type="entry name" value="CCP110"/>
</dbReference>
<comment type="caution">
    <text evidence="2">The sequence shown here is derived from an EMBL/GenBank/DDBJ whole genome shotgun (WGS) entry which is preliminary data.</text>
</comment>
<dbReference type="AlphaFoldDB" id="A0A498LLS9"/>
<feature type="compositionally biased region" description="Polar residues" evidence="1">
    <location>
        <begin position="137"/>
        <end position="149"/>
    </location>
</feature>
<dbReference type="Proteomes" id="UP000290572">
    <property type="component" value="Unassembled WGS sequence"/>
</dbReference>
<gene>
    <name evidence="2" type="ORF">ROHU_035314</name>
</gene>
<dbReference type="PANTHER" id="PTHR13594:SF1">
    <property type="entry name" value="CENTRIOLAR COILED-COIL PROTEIN OF 110 KDA"/>
    <property type="match status" value="1"/>
</dbReference>
<reference evidence="2 3" key="1">
    <citation type="submission" date="2018-03" db="EMBL/GenBank/DDBJ databases">
        <title>Draft genome sequence of Rohu Carp (Labeo rohita).</title>
        <authorList>
            <person name="Das P."/>
            <person name="Kushwaha B."/>
            <person name="Joshi C.G."/>
            <person name="Kumar D."/>
            <person name="Nagpure N.S."/>
            <person name="Sahoo L."/>
            <person name="Das S.P."/>
            <person name="Bit A."/>
            <person name="Patnaik S."/>
            <person name="Meher P.K."/>
            <person name="Jayasankar P."/>
            <person name="Koringa P.G."/>
            <person name="Patel N.V."/>
            <person name="Hinsu A.T."/>
            <person name="Kumar R."/>
            <person name="Pandey M."/>
            <person name="Agarwal S."/>
            <person name="Srivastava S."/>
            <person name="Singh M."/>
            <person name="Iquebal M.A."/>
            <person name="Jaiswal S."/>
            <person name="Angadi U.B."/>
            <person name="Kumar N."/>
            <person name="Raza M."/>
            <person name="Shah T.M."/>
            <person name="Rai A."/>
            <person name="Jena J.K."/>
        </authorList>
    </citation>
    <scope>NUCLEOTIDE SEQUENCE [LARGE SCALE GENOMIC DNA]</scope>
    <source>
        <strain evidence="2">DASCIFA01</strain>
        <tissue evidence="2">Testis</tissue>
    </source>
</reference>
<dbReference type="GO" id="GO:0007099">
    <property type="term" value="P:centriole replication"/>
    <property type="evidence" value="ECO:0007669"/>
    <property type="project" value="InterPro"/>
</dbReference>
<dbReference type="EMBL" id="QBIY01013297">
    <property type="protein sequence ID" value="RXN08981.1"/>
    <property type="molecule type" value="Genomic_DNA"/>
</dbReference>
<dbReference type="GO" id="GO:1903723">
    <property type="term" value="P:negative regulation of centriole elongation"/>
    <property type="evidence" value="ECO:0007669"/>
    <property type="project" value="TreeGrafter"/>
</dbReference>
<keyword evidence="3" id="KW-1185">Reference proteome</keyword>